<dbReference type="InterPro" id="IPR009042">
    <property type="entry name" value="RNA_pol_sigma70_r1_2"/>
</dbReference>
<evidence type="ECO:0000256" key="2">
    <source>
        <dbReference type="ARBA" id="ARBA00023082"/>
    </source>
</evidence>
<dbReference type="Pfam" id="PF04542">
    <property type="entry name" value="Sigma70_r2"/>
    <property type="match status" value="1"/>
</dbReference>
<evidence type="ECO:0000256" key="1">
    <source>
        <dbReference type="ARBA" id="ARBA00023015"/>
    </source>
</evidence>
<dbReference type="SUPFAM" id="SSF88946">
    <property type="entry name" value="Sigma2 domain of RNA polymerase sigma factors"/>
    <property type="match status" value="1"/>
</dbReference>
<dbReference type="PANTHER" id="PTHR30603">
    <property type="entry name" value="RNA POLYMERASE SIGMA FACTOR RPO"/>
    <property type="match status" value="1"/>
</dbReference>
<dbReference type="AlphaFoldDB" id="A0A6L9XWP0"/>
<proteinExistence type="predicted"/>
<dbReference type="InterPro" id="IPR050239">
    <property type="entry name" value="Sigma-70_RNA_pol_init_factors"/>
</dbReference>
<evidence type="ECO:0000256" key="4">
    <source>
        <dbReference type="ARBA" id="ARBA00023163"/>
    </source>
</evidence>
<dbReference type="InterPro" id="IPR013324">
    <property type="entry name" value="RNA_pol_sigma_r3/r4-like"/>
</dbReference>
<name>A0A6L9XWP0_9MICO</name>
<keyword evidence="1" id="KW-0805">Transcription regulation</keyword>
<dbReference type="Pfam" id="PF04545">
    <property type="entry name" value="Sigma70_r4"/>
    <property type="match status" value="1"/>
</dbReference>
<keyword evidence="3" id="KW-0238">DNA-binding</keyword>
<dbReference type="PANTHER" id="PTHR30603:SF60">
    <property type="entry name" value="RNA POLYMERASE SIGMA FACTOR RPOD"/>
    <property type="match status" value="1"/>
</dbReference>
<dbReference type="InterPro" id="IPR036388">
    <property type="entry name" value="WH-like_DNA-bd_sf"/>
</dbReference>
<dbReference type="SUPFAM" id="SSF88659">
    <property type="entry name" value="Sigma3 and sigma4 domains of RNA polymerase sigma factors"/>
    <property type="match status" value="1"/>
</dbReference>
<evidence type="ECO:0000313" key="7">
    <source>
        <dbReference type="Proteomes" id="UP000474967"/>
    </source>
</evidence>
<organism evidence="6 7">
    <name type="scientific">Leifsonia tongyongensis</name>
    <dbReference type="NCBI Taxonomy" id="1268043"/>
    <lineage>
        <taxon>Bacteria</taxon>
        <taxon>Bacillati</taxon>
        <taxon>Actinomycetota</taxon>
        <taxon>Actinomycetes</taxon>
        <taxon>Micrococcales</taxon>
        <taxon>Microbacteriaceae</taxon>
        <taxon>Leifsonia</taxon>
    </lineage>
</organism>
<feature type="domain" description="RNA polymerase sigma-70" evidence="5">
    <location>
        <begin position="148"/>
        <end position="161"/>
    </location>
</feature>
<sequence length="346" mass="39160">MLDQARLELSRVSIEWPYRRSIAKDDTDELVYDGDLLRPLYNDFLQHDDGGDELADTSIGIDEYFRKITQVELLSAKEEIALSMRIESGLFAKERLEVSHDLHSDDEPLLRWLVRDGARANETMLLANTRLAANIARSYQGQGLELADLIQVGNLGLIRAIQKFDYKLGYKFSTYATWWIRQQISRSIADLGRTIRLPVHVVDHLRKVQAARRVLESGSPETANTSQISGVSGLGESLVTSLRSWSEDVFSLEYIRDELGEEIVDDGEDVFLSVENRLDLKRLLDMVLGTMSEKEAQVFALRHGLDGGDPQTLEQIGACQGLTRERIRQIETKAAKRARFQIAPDL</sequence>
<dbReference type="InterPro" id="IPR014284">
    <property type="entry name" value="RNA_pol_sigma-70_dom"/>
</dbReference>
<dbReference type="PRINTS" id="PR00046">
    <property type="entry name" value="SIGMA70FCT"/>
</dbReference>
<dbReference type="InterPro" id="IPR007630">
    <property type="entry name" value="RNA_pol_sigma70_r4"/>
</dbReference>
<dbReference type="EMBL" id="JAAGWY010000002">
    <property type="protein sequence ID" value="NEN05852.1"/>
    <property type="molecule type" value="Genomic_DNA"/>
</dbReference>
<keyword evidence="2" id="KW-0731">Sigma factor</keyword>
<dbReference type="Gene3D" id="1.10.10.10">
    <property type="entry name" value="Winged helix-like DNA-binding domain superfamily/Winged helix DNA-binding domain"/>
    <property type="match status" value="1"/>
</dbReference>
<accession>A0A6L9XWP0</accession>
<evidence type="ECO:0000313" key="6">
    <source>
        <dbReference type="EMBL" id="NEN05852.1"/>
    </source>
</evidence>
<protein>
    <submittedName>
        <fullName evidence="6">Sigma-70 family RNA polymerase sigma factor</fullName>
    </submittedName>
</protein>
<keyword evidence="7" id="KW-1185">Reference proteome</keyword>
<dbReference type="Proteomes" id="UP000474967">
    <property type="component" value="Unassembled WGS sequence"/>
</dbReference>
<dbReference type="InterPro" id="IPR000943">
    <property type="entry name" value="RNA_pol_sigma70"/>
</dbReference>
<dbReference type="GO" id="GO:0006352">
    <property type="term" value="P:DNA-templated transcription initiation"/>
    <property type="evidence" value="ECO:0007669"/>
    <property type="project" value="InterPro"/>
</dbReference>
<dbReference type="Pfam" id="PF00140">
    <property type="entry name" value="Sigma70_r1_2"/>
    <property type="match status" value="1"/>
</dbReference>
<reference evidence="6 7" key="1">
    <citation type="journal article" date="2014" name="J. Microbiol.">
        <title>Diaminobutyricibacter tongyongensis gen. nov., sp. nov. and Homoserinibacter gongjuensis gen. nov., sp. nov. belong to the family Microbacteriaceae.</title>
        <authorList>
            <person name="Kim S.J."/>
            <person name="Ahn J.H."/>
            <person name="Weon H.Y."/>
            <person name="Hamada M."/>
            <person name="Suzuki K."/>
            <person name="Kwon S.W."/>
        </authorList>
    </citation>
    <scope>NUCLEOTIDE SEQUENCE [LARGE SCALE GENOMIC DNA]</scope>
    <source>
        <strain evidence="6 7">NBRC 108724</strain>
    </source>
</reference>
<dbReference type="Gene3D" id="1.10.601.10">
    <property type="entry name" value="RNA Polymerase Primary Sigma Factor"/>
    <property type="match status" value="1"/>
</dbReference>
<evidence type="ECO:0000259" key="5">
    <source>
        <dbReference type="PROSITE" id="PS00715"/>
    </source>
</evidence>
<dbReference type="InterPro" id="IPR013325">
    <property type="entry name" value="RNA_pol_sigma_r2"/>
</dbReference>
<dbReference type="NCBIfam" id="TIGR02937">
    <property type="entry name" value="sigma70-ECF"/>
    <property type="match status" value="1"/>
</dbReference>
<dbReference type="GO" id="GO:0003677">
    <property type="term" value="F:DNA binding"/>
    <property type="evidence" value="ECO:0007669"/>
    <property type="project" value="UniProtKB-KW"/>
</dbReference>
<keyword evidence="4" id="KW-0804">Transcription</keyword>
<dbReference type="GO" id="GO:0016987">
    <property type="term" value="F:sigma factor activity"/>
    <property type="evidence" value="ECO:0007669"/>
    <property type="project" value="UniProtKB-KW"/>
</dbReference>
<dbReference type="PROSITE" id="PS00715">
    <property type="entry name" value="SIGMA70_1"/>
    <property type="match status" value="1"/>
</dbReference>
<comment type="caution">
    <text evidence="6">The sequence shown here is derived from an EMBL/GenBank/DDBJ whole genome shotgun (WGS) entry which is preliminary data.</text>
</comment>
<gene>
    <name evidence="6" type="ORF">G3T36_08195</name>
</gene>
<evidence type="ECO:0000256" key="3">
    <source>
        <dbReference type="ARBA" id="ARBA00023125"/>
    </source>
</evidence>
<dbReference type="InterPro" id="IPR007627">
    <property type="entry name" value="RNA_pol_sigma70_r2"/>
</dbReference>